<dbReference type="PANTHER" id="PTHR33677">
    <property type="entry name" value="TRANSCRIPTIONAL REPRESSOR FRMR-RELATED"/>
    <property type="match status" value="1"/>
</dbReference>
<name>U1FMJ0_TRESO</name>
<feature type="compositionally biased region" description="Basic and acidic residues" evidence="2">
    <location>
        <begin position="10"/>
        <end position="19"/>
    </location>
</feature>
<dbReference type="STRING" id="1125725.HMPREF1325_0117"/>
<evidence type="ECO:0000256" key="1">
    <source>
        <dbReference type="ARBA" id="ARBA00005260"/>
    </source>
</evidence>
<evidence type="ECO:0000313" key="3">
    <source>
        <dbReference type="EMBL" id="ERF60641.1"/>
    </source>
</evidence>
<dbReference type="AlphaFoldDB" id="U1FMJ0"/>
<sequence>MKTSFTGETMAKEGKEKAASKKTCTRCQYKHTPRGEASVRALHSRLNRIIGQLNGIKSMLDENRYCGDVLIQVSAAESAFRTFGYMILRDHLESCVTEEIKKGNTKIIDETMRLIERLQ</sequence>
<dbReference type="PATRIC" id="fig|1125725.3.peg.1387"/>
<dbReference type="InterPro" id="IPR003735">
    <property type="entry name" value="Metal_Tscrpt_repr"/>
</dbReference>
<dbReference type="GO" id="GO:0046872">
    <property type="term" value="F:metal ion binding"/>
    <property type="evidence" value="ECO:0007669"/>
    <property type="project" value="InterPro"/>
</dbReference>
<dbReference type="Pfam" id="PF02583">
    <property type="entry name" value="Trns_repr_metal"/>
    <property type="match status" value="1"/>
</dbReference>
<dbReference type="GO" id="GO:0003677">
    <property type="term" value="F:DNA binding"/>
    <property type="evidence" value="ECO:0007669"/>
    <property type="project" value="InterPro"/>
</dbReference>
<dbReference type="Proteomes" id="UP000016646">
    <property type="component" value="Unassembled WGS sequence"/>
</dbReference>
<comment type="caution">
    <text evidence="3">The sequence shown here is derived from an EMBL/GenBank/DDBJ whole genome shotgun (WGS) entry which is preliminary data.</text>
</comment>
<gene>
    <name evidence="4" type="ORF">HMPREF0860_2295</name>
    <name evidence="3" type="ORF">HMPREF1325_0117</name>
</gene>
<evidence type="ECO:0000313" key="4">
    <source>
        <dbReference type="EMBL" id="ERK00091.1"/>
    </source>
</evidence>
<dbReference type="EMBL" id="AVQI01000069">
    <property type="protein sequence ID" value="ERK00091.1"/>
    <property type="molecule type" value="Genomic_DNA"/>
</dbReference>
<organism evidence="3 5">
    <name type="scientific">Treponema socranskii subsp. socranskii VPI DR56BR1116 = ATCC 35536</name>
    <dbReference type="NCBI Taxonomy" id="1125725"/>
    <lineage>
        <taxon>Bacteria</taxon>
        <taxon>Pseudomonadati</taxon>
        <taxon>Spirochaetota</taxon>
        <taxon>Spirochaetia</taxon>
        <taxon>Spirochaetales</taxon>
        <taxon>Treponemataceae</taxon>
        <taxon>Treponema</taxon>
    </lineage>
</organism>
<comment type="similarity">
    <text evidence="1">Belongs to the FrmR/RcnR family.</text>
</comment>
<dbReference type="InterPro" id="IPR038390">
    <property type="entry name" value="Metal_Tscrpt_repr_sf"/>
</dbReference>
<proteinExistence type="inferred from homology"/>
<evidence type="ECO:0000313" key="6">
    <source>
        <dbReference type="Proteomes" id="UP000016646"/>
    </source>
</evidence>
<accession>U1FMJ0</accession>
<reference evidence="5 6" key="1">
    <citation type="submission" date="2013-08" db="EMBL/GenBank/DDBJ databases">
        <authorList>
            <person name="Durkin A.S."/>
            <person name="Haft D.R."/>
            <person name="McCorrison J."/>
            <person name="Torralba M."/>
            <person name="Gillis M."/>
            <person name="Haft D.H."/>
            <person name="Methe B."/>
            <person name="Sutton G."/>
            <person name="Nelson K.E."/>
        </authorList>
    </citation>
    <scope>NUCLEOTIDE SEQUENCE [LARGE SCALE GENOMIC DNA]</scope>
    <source>
        <strain evidence="4 6">ATCC 35536</strain>
        <strain evidence="3 5">VPI DR56BR1116</strain>
    </source>
</reference>
<dbReference type="Proteomes" id="UP000016412">
    <property type="component" value="Unassembled WGS sequence"/>
</dbReference>
<dbReference type="EMBL" id="AUZJ01000036">
    <property type="protein sequence ID" value="ERF60641.1"/>
    <property type="molecule type" value="Genomic_DNA"/>
</dbReference>
<feature type="region of interest" description="Disordered" evidence="2">
    <location>
        <begin position="1"/>
        <end position="25"/>
    </location>
</feature>
<protein>
    <submittedName>
        <fullName evidence="3">Metal-sensitive transcriptional repressor</fullName>
    </submittedName>
</protein>
<dbReference type="Gene3D" id="1.20.58.1000">
    <property type="entry name" value="Metal-sensitive repressor, helix protomer"/>
    <property type="match status" value="1"/>
</dbReference>
<keyword evidence="6" id="KW-1185">Reference proteome</keyword>
<evidence type="ECO:0000256" key="2">
    <source>
        <dbReference type="SAM" id="MobiDB-lite"/>
    </source>
</evidence>
<dbReference type="GO" id="GO:0045892">
    <property type="term" value="P:negative regulation of DNA-templated transcription"/>
    <property type="evidence" value="ECO:0007669"/>
    <property type="project" value="UniProtKB-ARBA"/>
</dbReference>
<dbReference type="eggNOG" id="COG1937">
    <property type="taxonomic scope" value="Bacteria"/>
</dbReference>
<evidence type="ECO:0000313" key="5">
    <source>
        <dbReference type="Proteomes" id="UP000016412"/>
    </source>
</evidence>